<dbReference type="EMBL" id="JBHTIT010000001">
    <property type="protein sequence ID" value="MFD0949950.1"/>
    <property type="molecule type" value="Genomic_DNA"/>
</dbReference>
<dbReference type="RefSeq" id="WP_379070166.1">
    <property type="nucleotide sequence ID" value="NZ_JBHTIT010000001.1"/>
</dbReference>
<keyword evidence="1" id="KW-0812">Transmembrane</keyword>
<feature type="transmembrane region" description="Helical" evidence="1">
    <location>
        <begin position="103"/>
        <end position="122"/>
    </location>
</feature>
<name>A0ABW3HH47_9GAMM</name>
<keyword evidence="3" id="KW-1185">Reference proteome</keyword>
<sequence>MFFTLLLVTLVLAIFTAAIVARAFAKPIESILRRIVADDISYAWQRYLQFAIVVVGVSAGVRINDLERYITPPQWVKDAQIIQLTNERWALELYRTIIETLQGIAWMLLVFFAFALIAYVIVRIAEMKNGNSSAAKEP</sequence>
<keyword evidence="1" id="KW-1133">Transmembrane helix</keyword>
<protein>
    <submittedName>
        <fullName evidence="2">Uncharacterized protein</fullName>
    </submittedName>
</protein>
<dbReference type="Proteomes" id="UP001597044">
    <property type="component" value="Unassembled WGS sequence"/>
</dbReference>
<comment type="caution">
    <text evidence="2">The sequence shown here is derived from an EMBL/GenBank/DDBJ whole genome shotgun (WGS) entry which is preliminary data.</text>
</comment>
<evidence type="ECO:0000313" key="3">
    <source>
        <dbReference type="Proteomes" id="UP001597044"/>
    </source>
</evidence>
<evidence type="ECO:0000256" key="1">
    <source>
        <dbReference type="SAM" id="Phobius"/>
    </source>
</evidence>
<gene>
    <name evidence="2" type="ORF">ACFQ0F_06035</name>
</gene>
<proteinExistence type="predicted"/>
<reference evidence="3" key="1">
    <citation type="journal article" date="2019" name="Int. J. Syst. Evol. Microbiol.">
        <title>The Global Catalogue of Microorganisms (GCM) 10K type strain sequencing project: providing services to taxonomists for standard genome sequencing and annotation.</title>
        <authorList>
            <consortium name="The Broad Institute Genomics Platform"/>
            <consortium name="The Broad Institute Genome Sequencing Center for Infectious Disease"/>
            <person name="Wu L."/>
            <person name="Ma J."/>
        </authorList>
    </citation>
    <scope>NUCLEOTIDE SEQUENCE [LARGE SCALE GENOMIC DNA]</scope>
    <source>
        <strain evidence="3">CCUG 63419</strain>
    </source>
</reference>
<keyword evidence="1" id="KW-0472">Membrane</keyword>
<evidence type="ECO:0000313" key="2">
    <source>
        <dbReference type="EMBL" id="MFD0949950.1"/>
    </source>
</evidence>
<accession>A0ABW3HH47</accession>
<organism evidence="2 3">
    <name type="scientific">Paraperlucidibaca wandonensis</name>
    <dbReference type="NCBI Taxonomy" id="1268273"/>
    <lineage>
        <taxon>Bacteria</taxon>
        <taxon>Pseudomonadati</taxon>
        <taxon>Pseudomonadota</taxon>
        <taxon>Gammaproteobacteria</taxon>
        <taxon>Moraxellales</taxon>
        <taxon>Moraxellaceae</taxon>
        <taxon>Paraperlucidibaca</taxon>
    </lineage>
</organism>